<evidence type="ECO:0000313" key="3">
    <source>
        <dbReference type="Proteomes" id="UP000799424"/>
    </source>
</evidence>
<evidence type="ECO:0000256" key="1">
    <source>
        <dbReference type="SAM" id="MobiDB-lite"/>
    </source>
</evidence>
<dbReference type="EMBL" id="MU006216">
    <property type="protein sequence ID" value="KAF2833448.1"/>
    <property type="molecule type" value="Genomic_DNA"/>
</dbReference>
<organism evidence="2 3">
    <name type="scientific">Ophiobolus disseminans</name>
    <dbReference type="NCBI Taxonomy" id="1469910"/>
    <lineage>
        <taxon>Eukaryota</taxon>
        <taxon>Fungi</taxon>
        <taxon>Dikarya</taxon>
        <taxon>Ascomycota</taxon>
        <taxon>Pezizomycotina</taxon>
        <taxon>Dothideomycetes</taxon>
        <taxon>Pleosporomycetidae</taxon>
        <taxon>Pleosporales</taxon>
        <taxon>Pleosporineae</taxon>
        <taxon>Phaeosphaeriaceae</taxon>
        <taxon>Ophiobolus</taxon>
    </lineage>
</organism>
<protein>
    <recommendedName>
        <fullName evidence="4">F-box domain-containing protein</fullName>
    </recommendedName>
</protein>
<keyword evidence="3" id="KW-1185">Reference proteome</keyword>
<evidence type="ECO:0008006" key="4">
    <source>
        <dbReference type="Google" id="ProtNLM"/>
    </source>
</evidence>
<evidence type="ECO:0000313" key="2">
    <source>
        <dbReference type="EMBL" id="KAF2833448.1"/>
    </source>
</evidence>
<reference evidence="2" key="1">
    <citation type="journal article" date="2020" name="Stud. Mycol.">
        <title>101 Dothideomycetes genomes: a test case for predicting lifestyles and emergence of pathogens.</title>
        <authorList>
            <person name="Haridas S."/>
            <person name="Albert R."/>
            <person name="Binder M."/>
            <person name="Bloem J."/>
            <person name="Labutti K."/>
            <person name="Salamov A."/>
            <person name="Andreopoulos B."/>
            <person name="Baker S."/>
            <person name="Barry K."/>
            <person name="Bills G."/>
            <person name="Bluhm B."/>
            <person name="Cannon C."/>
            <person name="Castanera R."/>
            <person name="Culley D."/>
            <person name="Daum C."/>
            <person name="Ezra D."/>
            <person name="Gonzalez J."/>
            <person name="Henrissat B."/>
            <person name="Kuo A."/>
            <person name="Liang C."/>
            <person name="Lipzen A."/>
            <person name="Lutzoni F."/>
            <person name="Magnuson J."/>
            <person name="Mondo S."/>
            <person name="Nolan M."/>
            <person name="Ohm R."/>
            <person name="Pangilinan J."/>
            <person name="Park H.-J."/>
            <person name="Ramirez L."/>
            <person name="Alfaro M."/>
            <person name="Sun H."/>
            <person name="Tritt A."/>
            <person name="Yoshinaga Y."/>
            <person name="Zwiers L.-H."/>
            <person name="Turgeon B."/>
            <person name="Goodwin S."/>
            <person name="Spatafora J."/>
            <person name="Crous P."/>
            <person name="Grigoriev I."/>
        </authorList>
    </citation>
    <scope>NUCLEOTIDE SEQUENCE</scope>
    <source>
        <strain evidence="2">CBS 113818</strain>
    </source>
</reference>
<name>A0A6A7AL75_9PLEO</name>
<gene>
    <name evidence="2" type="ORF">CC86DRAFT_451143</name>
</gene>
<dbReference type="AlphaFoldDB" id="A0A6A7AL75"/>
<proteinExistence type="predicted"/>
<accession>A0A6A7AL75</accession>
<sequence length="279" mass="31184">MGNIFTTPKPEESVNSAQSHSDPDDCDGLGTLGCLPRELRNIIYDFALEYAESDAQLVPICGLSFVQAVAVDDLKKKKIDISLWKNIGYQNSITILPSLLSVSVALCCEAMSIALPKYQIIITSGRVAHDLFGFQETVPDNRFACVKDLLLGEMQRFDTIQSLHFQLLERCSTLKHITITISAKQIYRNVSNFLAIMTAPEIVKEYQLTKFLACSTLQRITLKALHIGTIQTGATCDEFVHQKIAFEDLKILLWKECKEAKRDITVEVEWHAGIVCGRG</sequence>
<dbReference type="Proteomes" id="UP000799424">
    <property type="component" value="Unassembled WGS sequence"/>
</dbReference>
<feature type="region of interest" description="Disordered" evidence="1">
    <location>
        <begin position="1"/>
        <end position="24"/>
    </location>
</feature>